<feature type="transmembrane region" description="Helical" evidence="1">
    <location>
        <begin position="73"/>
        <end position="91"/>
    </location>
</feature>
<feature type="transmembrane region" description="Helical" evidence="1">
    <location>
        <begin position="266"/>
        <end position="288"/>
    </location>
</feature>
<dbReference type="AlphaFoldDB" id="A0A6L6XQU6"/>
<evidence type="ECO:0008006" key="4">
    <source>
        <dbReference type="Google" id="ProtNLM"/>
    </source>
</evidence>
<dbReference type="EMBL" id="WSEK01000004">
    <property type="protein sequence ID" value="MVQ49047.1"/>
    <property type="molecule type" value="Genomic_DNA"/>
</dbReference>
<sequence>MQSNNPVFRRSEEFNTSNAYGNQTYAGNGGAHQGYGQTGYTDPATWGTGQPGQAPAPVATGGLMTIDSVVQKTAISLVVVIAAAFVTWAMTPAIDVNTTNDELGGLIALMTIGSLGAFVLSMVNSFKRVISPALVLAFCALEGVALGGLSKFFDAQFGDGVVMGAVLGTFAAFAGTLAAYKFFNIKVGAKFRMFVIAAVFGMIGLSLMELLLSMFGAELGLFGVSSLGMLTAFAGLALGVFMLIMDFDFVEQGIANRLPERESWRAAFAMTVSLVWIYTNLLRILAFFSQD</sequence>
<accession>A0A6L6XQU6</accession>
<feature type="transmembrane region" description="Helical" evidence="1">
    <location>
        <begin position="130"/>
        <end position="149"/>
    </location>
</feature>
<dbReference type="PANTHER" id="PTHR41282:SF1">
    <property type="entry name" value="CONSERVED TRANSMEMBRANE PROTEIN-RELATED"/>
    <property type="match status" value="1"/>
</dbReference>
<evidence type="ECO:0000313" key="3">
    <source>
        <dbReference type="Proteomes" id="UP000473525"/>
    </source>
</evidence>
<keyword evidence="1" id="KW-1133">Transmembrane helix</keyword>
<evidence type="ECO:0000256" key="1">
    <source>
        <dbReference type="SAM" id="Phobius"/>
    </source>
</evidence>
<name>A0A6L6XQU6_9ACTN</name>
<evidence type="ECO:0000313" key="2">
    <source>
        <dbReference type="EMBL" id="MVQ49047.1"/>
    </source>
</evidence>
<keyword evidence="1" id="KW-0812">Transmembrane</keyword>
<dbReference type="RefSeq" id="WP_157341531.1">
    <property type="nucleotide sequence ID" value="NZ_WSEK01000004.1"/>
</dbReference>
<dbReference type="PANTHER" id="PTHR41282">
    <property type="entry name" value="CONSERVED TRANSMEMBRANE PROTEIN-RELATED"/>
    <property type="match status" value="1"/>
</dbReference>
<keyword evidence="3" id="KW-1185">Reference proteome</keyword>
<proteinExistence type="predicted"/>
<feature type="transmembrane region" description="Helical" evidence="1">
    <location>
        <begin position="221"/>
        <end position="245"/>
    </location>
</feature>
<feature type="transmembrane region" description="Helical" evidence="1">
    <location>
        <begin position="161"/>
        <end position="182"/>
    </location>
</feature>
<feature type="transmembrane region" description="Helical" evidence="1">
    <location>
        <begin position="103"/>
        <end position="123"/>
    </location>
</feature>
<comment type="caution">
    <text evidence="2">The sequence shown here is derived from an EMBL/GenBank/DDBJ whole genome shotgun (WGS) entry which is preliminary data.</text>
</comment>
<dbReference type="InterPro" id="IPR010539">
    <property type="entry name" value="BaxI_1-like"/>
</dbReference>
<dbReference type="Pfam" id="PF12811">
    <property type="entry name" value="BaxI_1"/>
    <property type="match status" value="1"/>
</dbReference>
<dbReference type="PIRSF" id="PIRSF009160">
    <property type="entry name" value="UCP009160"/>
    <property type="match status" value="1"/>
</dbReference>
<reference evidence="2 3" key="1">
    <citation type="submission" date="2019-12" db="EMBL/GenBank/DDBJ databases">
        <authorList>
            <person name="Huq M.A."/>
        </authorList>
    </citation>
    <scope>NUCLEOTIDE SEQUENCE [LARGE SCALE GENOMIC DNA]</scope>
    <source>
        <strain evidence="2 3">MAH-18</strain>
    </source>
</reference>
<protein>
    <recommendedName>
        <fullName evidence="4">Bax inhibitor-1/YccA family protein</fullName>
    </recommendedName>
</protein>
<dbReference type="Proteomes" id="UP000473525">
    <property type="component" value="Unassembled WGS sequence"/>
</dbReference>
<gene>
    <name evidence="2" type="ORF">GON03_07615</name>
</gene>
<keyword evidence="1" id="KW-0472">Membrane</keyword>
<feature type="transmembrane region" description="Helical" evidence="1">
    <location>
        <begin position="194"/>
        <end position="215"/>
    </location>
</feature>
<organism evidence="2 3">
    <name type="scientific">Nocardioides agri</name>
    <dbReference type="NCBI Taxonomy" id="2682843"/>
    <lineage>
        <taxon>Bacteria</taxon>
        <taxon>Bacillati</taxon>
        <taxon>Actinomycetota</taxon>
        <taxon>Actinomycetes</taxon>
        <taxon>Propionibacteriales</taxon>
        <taxon>Nocardioidaceae</taxon>
        <taxon>Nocardioides</taxon>
    </lineage>
</organism>